<dbReference type="Pfam" id="PF20260">
    <property type="entry name" value="PUA_4"/>
    <property type="match status" value="1"/>
</dbReference>
<keyword evidence="5 12" id="KW-0963">Cytoplasm</keyword>
<dbReference type="Pfam" id="PF04452">
    <property type="entry name" value="Methyltrans_RNA"/>
    <property type="match status" value="1"/>
</dbReference>
<keyword evidence="8 12" id="KW-0808">Transferase</keyword>
<comment type="caution">
    <text evidence="15">The sequence shown here is derived from an EMBL/GenBank/DDBJ whole genome shotgun (WGS) entry which is preliminary data.</text>
</comment>
<evidence type="ECO:0000256" key="11">
    <source>
        <dbReference type="ARBA" id="ARBA00047944"/>
    </source>
</evidence>
<keyword evidence="16" id="KW-1185">Reference proteome</keyword>
<name>A0ABV9K4J7_9BACI</name>
<sequence length="257" mass="29016">MQRYFISKEQVEDQTIKITGEDVHHIARVMRNKPGDEIICNTDDGKSARCKIEEIHEIEVQAVIESWLDESVELPVEVSIAQGIPKGDKFEWILQKGTELGAAKFIPFAADRSVAKWDEQKFHKKAKRFGKIIKEASEQSHRNQIPELSQVMQLKTLIKESESYHVKLFAYEEEAKGEAGNTSAFASVLDSLSDHDRILLVIGPEGGISAEEAAVLKDAGFQPIRLGKRILRTETAALYALASISYHMEELRNKKKR</sequence>
<evidence type="ECO:0000256" key="8">
    <source>
        <dbReference type="ARBA" id="ARBA00022679"/>
    </source>
</evidence>
<dbReference type="GO" id="GO:0032259">
    <property type="term" value="P:methylation"/>
    <property type="evidence" value="ECO:0007669"/>
    <property type="project" value="UniProtKB-KW"/>
</dbReference>
<evidence type="ECO:0000259" key="13">
    <source>
        <dbReference type="Pfam" id="PF04452"/>
    </source>
</evidence>
<comment type="similarity">
    <text evidence="2 12">Belongs to the RNA methyltransferase RsmE family.</text>
</comment>
<dbReference type="InterPro" id="IPR015947">
    <property type="entry name" value="PUA-like_sf"/>
</dbReference>
<dbReference type="EC" id="2.1.1.193" evidence="3 12"/>
<accession>A0ABV9K4J7</accession>
<evidence type="ECO:0000256" key="1">
    <source>
        <dbReference type="ARBA" id="ARBA00004496"/>
    </source>
</evidence>
<evidence type="ECO:0000256" key="6">
    <source>
        <dbReference type="ARBA" id="ARBA00022552"/>
    </source>
</evidence>
<evidence type="ECO:0000256" key="10">
    <source>
        <dbReference type="ARBA" id="ARBA00025699"/>
    </source>
</evidence>
<feature type="domain" description="Ribosomal RNA small subunit methyltransferase E methyltransferase" evidence="13">
    <location>
        <begin position="73"/>
        <end position="244"/>
    </location>
</feature>
<dbReference type="InterPro" id="IPR046886">
    <property type="entry name" value="RsmE_MTase_dom"/>
</dbReference>
<dbReference type="NCBIfam" id="NF008692">
    <property type="entry name" value="PRK11713.1-5"/>
    <property type="match status" value="1"/>
</dbReference>
<dbReference type="SUPFAM" id="SSF88697">
    <property type="entry name" value="PUA domain-like"/>
    <property type="match status" value="1"/>
</dbReference>
<keyword evidence="9 12" id="KW-0949">S-adenosyl-L-methionine</keyword>
<gene>
    <name evidence="15" type="ORF">ACFO3P_21795</name>
</gene>
<dbReference type="PIRSF" id="PIRSF015601">
    <property type="entry name" value="MTase_slr0722"/>
    <property type="match status" value="1"/>
</dbReference>
<dbReference type="Gene3D" id="3.40.1280.10">
    <property type="match status" value="1"/>
</dbReference>
<dbReference type="PANTHER" id="PTHR30027">
    <property type="entry name" value="RIBOSOMAL RNA SMALL SUBUNIT METHYLTRANSFERASE E"/>
    <property type="match status" value="1"/>
</dbReference>
<evidence type="ECO:0000259" key="14">
    <source>
        <dbReference type="Pfam" id="PF20260"/>
    </source>
</evidence>
<dbReference type="PANTHER" id="PTHR30027:SF3">
    <property type="entry name" value="16S RRNA (URACIL(1498)-N(3))-METHYLTRANSFERASE"/>
    <property type="match status" value="1"/>
</dbReference>
<feature type="domain" description="Ribosomal RNA small subunit methyltransferase E PUA-like" evidence="14">
    <location>
        <begin position="18"/>
        <end position="65"/>
    </location>
</feature>
<organism evidence="15 16">
    <name type="scientific">Oceanobacillus aidingensis</name>
    <dbReference type="NCBI Taxonomy" id="645964"/>
    <lineage>
        <taxon>Bacteria</taxon>
        <taxon>Bacillati</taxon>
        <taxon>Bacillota</taxon>
        <taxon>Bacilli</taxon>
        <taxon>Bacillales</taxon>
        <taxon>Bacillaceae</taxon>
        <taxon>Oceanobacillus</taxon>
    </lineage>
</organism>
<comment type="catalytic activity">
    <reaction evidence="11 12">
        <text>uridine(1498) in 16S rRNA + S-adenosyl-L-methionine = N(3)-methyluridine(1498) in 16S rRNA + S-adenosyl-L-homocysteine + H(+)</text>
        <dbReference type="Rhea" id="RHEA:42920"/>
        <dbReference type="Rhea" id="RHEA-COMP:10283"/>
        <dbReference type="Rhea" id="RHEA-COMP:10284"/>
        <dbReference type="ChEBI" id="CHEBI:15378"/>
        <dbReference type="ChEBI" id="CHEBI:57856"/>
        <dbReference type="ChEBI" id="CHEBI:59789"/>
        <dbReference type="ChEBI" id="CHEBI:65315"/>
        <dbReference type="ChEBI" id="CHEBI:74502"/>
        <dbReference type="EC" id="2.1.1.193"/>
    </reaction>
</comment>
<evidence type="ECO:0000256" key="9">
    <source>
        <dbReference type="ARBA" id="ARBA00022691"/>
    </source>
</evidence>
<dbReference type="InterPro" id="IPR046887">
    <property type="entry name" value="RsmE_PUA-like"/>
</dbReference>
<dbReference type="CDD" id="cd18084">
    <property type="entry name" value="RsmE-like"/>
    <property type="match status" value="1"/>
</dbReference>
<evidence type="ECO:0000256" key="7">
    <source>
        <dbReference type="ARBA" id="ARBA00022603"/>
    </source>
</evidence>
<comment type="function">
    <text evidence="10 12">Specifically methylates the N3 position of the uracil ring of uridine 1498 (m3U1498) in 16S rRNA. Acts on the fully assembled 30S ribosomal subunit.</text>
</comment>
<protein>
    <recommendedName>
        <fullName evidence="4 12">Ribosomal RNA small subunit methyltransferase E</fullName>
        <ecNumber evidence="3 12">2.1.1.193</ecNumber>
    </recommendedName>
</protein>
<evidence type="ECO:0000256" key="2">
    <source>
        <dbReference type="ARBA" id="ARBA00005528"/>
    </source>
</evidence>
<proteinExistence type="inferred from homology"/>
<dbReference type="EMBL" id="JBHSFT010000050">
    <property type="protein sequence ID" value="MFC4664818.1"/>
    <property type="molecule type" value="Genomic_DNA"/>
</dbReference>
<evidence type="ECO:0000313" key="16">
    <source>
        <dbReference type="Proteomes" id="UP001595988"/>
    </source>
</evidence>
<evidence type="ECO:0000256" key="3">
    <source>
        <dbReference type="ARBA" id="ARBA00012328"/>
    </source>
</evidence>
<dbReference type="Gene3D" id="2.40.240.20">
    <property type="entry name" value="Hypothetical PUA domain-like, domain 1"/>
    <property type="match status" value="1"/>
</dbReference>
<keyword evidence="6 12" id="KW-0698">rRNA processing</keyword>
<dbReference type="RefSeq" id="WP_193064685.1">
    <property type="nucleotide sequence ID" value="NZ_JBHSFT010000050.1"/>
</dbReference>
<dbReference type="InterPro" id="IPR029026">
    <property type="entry name" value="tRNA_m1G_MTases_N"/>
</dbReference>
<dbReference type="Proteomes" id="UP001595988">
    <property type="component" value="Unassembled WGS sequence"/>
</dbReference>
<reference evidence="16" key="1">
    <citation type="journal article" date="2019" name="Int. J. Syst. Evol. Microbiol.">
        <title>The Global Catalogue of Microorganisms (GCM) 10K type strain sequencing project: providing services to taxonomists for standard genome sequencing and annotation.</title>
        <authorList>
            <consortium name="The Broad Institute Genomics Platform"/>
            <consortium name="The Broad Institute Genome Sequencing Center for Infectious Disease"/>
            <person name="Wu L."/>
            <person name="Ma J."/>
        </authorList>
    </citation>
    <scope>NUCLEOTIDE SEQUENCE [LARGE SCALE GENOMIC DNA]</scope>
    <source>
        <strain evidence="16">CCUG 37257</strain>
    </source>
</reference>
<evidence type="ECO:0000256" key="5">
    <source>
        <dbReference type="ARBA" id="ARBA00022490"/>
    </source>
</evidence>
<dbReference type="GO" id="GO:0008168">
    <property type="term" value="F:methyltransferase activity"/>
    <property type="evidence" value="ECO:0007669"/>
    <property type="project" value="UniProtKB-KW"/>
</dbReference>
<comment type="subcellular location">
    <subcellularLocation>
        <location evidence="1 12">Cytoplasm</location>
    </subcellularLocation>
</comment>
<dbReference type="NCBIfam" id="NF008691">
    <property type="entry name" value="PRK11713.1-4"/>
    <property type="match status" value="1"/>
</dbReference>
<keyword evidence="7 12" id="KW-0489">Methyltransferase</keyword>
<dbReference type="NCBIfam" id="TIGR00046">
    <property type="entry name" value="RsmE family RNA methyltransferase"/>
    <property type="match status" value="1"/>
</dbReference>
<dbReference type="SUPFAM" id="SSF75217">
    <property type="entry name" value="alpha/beta knot"/>
    <property type="match status" value="1"/>
</dbReference>
<evidence type="ECO:0000256" key="4">
    <source>
        <dbReference type="ARBA" id="ARBA00013673"/>
    </source>
</evidence>
<dbReference type="InterPro" id="IPR029028">
    <property type="entry name" value="Alpha/beta_knot_MTases"/>
</dbReference>
<evidence type="ECO:0000313" key="15">
    <source>
        <dbReference type="EMBL" id="MFC4664818.1"/>
    </source>
</evidence>
<evidence type="ECO:0000256" key="12">
    <source>
        <dbReference type="PIRNR" id="PIRNR015601"/>
    </source>
</evidence>
<dbReference type="InterPro" id="IPR006700">
    <property type="entry name" value="RsmE"/>
</dbReference>